<comment type="caution">
    <text evidence="1">The sequence shown here is derived from an EMBL/GenBank/DDBJ whole genome shotgun (WGS) entry which is preliminary data.</text>
</comment>
<reference evidence="1 2" key="1">
    <citation type="journal article" date="2019" name="Int. J. Syst. Evol. Microbiol.">
        <title>The Global Catalogue of Microorganisms (GCM) 10K type strain sequencing project: providing services to taxonomists for standard genome sequencing and annotation.</title>
        <authorList>
            <consortium name="The Broad Institute Genomics Platform"/>
            <consortium name="The Broad Institute Genome Sequencing Center for Infectious Disease"/>
            <person name="Wu L."/>
            <person name="Ma J."/>
        </authorList>
    </citation>
    <scope>NUCLEOTIDE SEQUENCE [LARGE SCALE GENOMIC DNA]</scope>
    <source>
        <strain evidence="1 2">JCM 13004</strain>
    </source>
</reference>
<dbReference type="RefSeq" id="WP_344443232.1">
    <property type="nucleotide sequence ID" value="NZ_BAAALF010000072.1"/>
</dbReference>
<evidence type="ECO:0008006" key="3">
    <source>
        <dbReference type="Google" id="ProtNLM"/>
    </source>
</evidence>
<evidence type="ECO:0000313" key="2">
    <source>
        <dbReference type="Proteomes" id="UP001500037"/>
    </source>
</evidence>
<gene>
    <name evidence="1" type="ORF">GCM10009665_40810</name>
</gene>
<evidence type="ECO:0000313" key="1">
    <source>
        <dbReference type="EMBL" id="GAA1245781.1"/>
    </source>
</evidence>
<name>A0ABN1WGJ4_9ACTN</name>
<proteinExistence type="predicted"/>
<accession>A0ABN1WGJ4</accession>
<protein>
    <recommendedName>
        <fullName evidence="3">Acetoacetate decarboxylase</fullName>
    </recommendedName>
</protein>
<dbReference type="Proteomes" id="UP001500037">
    <property type="component" value="Unassembled WGS sequence"/>
</dbReference>
<keyword evidence="2" id="KW-1185">Reference proteome</keyword>
<sequence>MADLRTTTALPLPLSLPLPSQLPLPPVAEPYHLPFHYGALHQLGVDYLVDPAPARELLAERHPQLSAADFGGRACVSVNFQLYFAQYPGGAGVTQEVEVSIIAYPTVCAPLLPRVDYAGYARGHDQTRLLGIARIHVVCDNPLAIDAGTRLYAEPKYPGWFEATMPSLNGPSTDQRWSVACRPARLTQAGQGLDRQDGLLFSLDADLTGLPFEPVNNAPVTGYGTDPQDRLLAGPMNVYQPYRYHELSPREAARVRLAAGGSGVGRELATLLGTAPPVGAWTFQSPPVAAHNRPYYLPATL</sequence>
<organism evidence="1 2">
    <name type="scientific">Kitasatospora nipponensis</name>
    <dbReference type="NCBI Taxonomy" id="258049"/>
    <lineage>
        <taxon>Bacteria</taxon>
        <taxon>Bacillati</taxon>
        <taxon>Actinomycetota</taxon>
        <taxon>Actinomycetes</taxon>
        <taxon>Kitasatosporales</taxon>
        <taxon>Streptomycetaceae</taxon>
        <taxon>Kitasatospora</taxon>
    </lineage>
</organism>
<dbReference type="EMBL" id="BAAALF010000072">
    <property type="protein sequence ID" value="GAA1245781.1"/>
    <property type="molecule type" value="Genomic_DNA"/>
</dbReference>